<evidence type="ECO:0000313" key="2">
    <source>
        <dbReference type="Proteomes" id="UP000257109"/>
    </source>
</evidence>
<proteinExistence type="predicted"/>
<accession>A0A371E2H6</accession>
<dbReference type="Proteomes" id="UP000257109">
    <property type="component" value="Unassembled WGS sequence"/>
</dbReference>
<comment type="caution">
    <text evidence="1">The sequence shown here is derived from an EMBL/GenBank/DDBJ whole genome shotgun (WGS) entry which is preliminary data.</text>
</comment>
<sequence>RVSPTPSRLNHFWLKPYRFPVSRDRIAESESALVSPSHHFDNRGPTTFRGMNGIAAADNQRFEGYIDGCGIATAQQFTFSRRFGTTISTKYHADSAKQHAVSTKYNCHSARVDNIDWSIGHHDKSAAVRRFWTSSFPSHSQSTGEYK</sequence>
<organism evidence="1 2">
    <name type="scientific">Mucuna pruriens</name>
    <name type="common">Velvet bean</name>
    <name type="synonym">Dolichos pruriens</name>
    <dbReference type="NCBI Taxonomy" id="157652"/>
    <lineage>
        <taxon>Eukaryota</taxon>
        <taxon>Viridiplantae</taxon>
        <taxon>Streptophyta</taxon>
        <taxon>Embryophyta</taxon>
        <taxon>Tracheophyta</taxon>
        <taxon>Spermatophyta</taxon>
        <taxon>Magnoliopsida</taxon>
        <taxon>eudicotyledons</taxon>
        <taxon>Gunneridae</taxon>
        <taxon>Pentapetalae</taxon>
        <taxon>rosids</taxon>
        <taxon>fabids</taxon>
        <taxon>Fabales</taxon>
        <taxon>Fabaceae</taxon>
        <taxon>Papilionoideae</taxon>
        <taxon>50 kb inversion clade</taxon>
        <taxon>NPAAA clade</taxon>
        <taxon>indigoferoid/millettioid clade</taxon>
        <taxon>Phaseoleae</taxon>
        <taxon>Mucuna</taxon>
    </lineage>
</organism>
<dbReference type="AlphaFoldDB" id="A0A371E2H6"/>
<evidence type="ECO:0000313" key="1">
    <source>
        <dbReference type="EMBL" id="RDX60177.1"/>
    </source>
</evidence>
<protein>
    <submittedName>
        <fullName evidence="1">Uncharacterized protein</fullName>
    </submittedName>
</protein>
<feature type="non-terminal residue" evidence="1">
    <location>
        <position position="1"/>
    </location>
</feature>
<feature type="non-terminal residue" evidence="1">
    <location>
        <position position="147"/>
    </location>
</feature>
<gene>
    <name evidence="1" type="ORF">CR513_61706</name>
</gene>
<reference evidence="1" key="1">
    <citation type="submission" date="2018-05" db="EMBL/GenBank/DDBJ databases">
        <title>Draft genome of Mucuna pruriens seed.</title>
        <authorList>
            <person name="Nnadi N.E."/>
            <person name="Vos R."/>
            <person name="Hasami M.H."/>
            <person name="Devisetty U.K."/>
            <person name="Aguiy J.C."/>
        </authorList>
    </citation>
    <scope>NUCLEOTIDE SEQUENCE [LARGE SCALE GENOMIC DNA]</scope>
    <source>
        <strain evidence="1">JCA_2017</strain>
    </source>
</reference>
<dbReference type="EMBL" id="QJKJ01017065">
    <property type="protein sequence ID" value="RDX60177.1"/>
    <property type="molecule type" value="Genomic_DNA"/>
</dbReference>
<name>A0A371E2H6_MUCPR</name>
<keyword evidence="2" id="KW-1185">Reference proteome</keyword>